<gene>
    <name evidence="2" type="ORF">DPMN_050366</name>
</gene>
<dbReference type="EMBL" id="JAIWYP010000012">
    <property type="protein sequence ID" value="KAH3724546.1"/>
    <property type="molecule type" value="Genomic_DNA"/>
</dbReference>
<keyword evidence="3" id="KW-1185">Reference proteome</keyword>
<evidence type="ECO:0000256" key="1">
    <source>
        <dbReference type="SAM" id="MobiDB-lite"/>
    </source>
</evidence>
<name>A0A9D4CH29_DREPO</name>
<feature type="region of interest" description="Disordered" evidence="1">
    <location>
        <begin position="21"/>
        <end position="41"/>
    </location>
</feature>
<evidence type="ECO:0000313" key="2">
    <source>
        <dbReference type="EMBL" id="KAH3724546.1"/>
    </source>
</evidence>
<organism evidence="2 3">
    <name type="scientific">Dreissena polymorpha</name>
    <name type="common">Zebra mussel</name>
    <name type="synonym">Mytilus polymorpha</name>
    <dbReference type="NCBI Taxonomy" id="45954"/>
    <lineage>
        <taxon>Eukaryota</taxon>
        <taxon>Metazoa</taxon>
        <taxon>Spiralia</taxon>
        <taxon>Lophotrochozoa</taxon>
        <taxon>Mollusca</taxon>
        <taxon>Bivalvia</taxon>
        <taxon>Autobranchia</taxon>
        <taxon>Heteroconchia</taxon>
        <taxon>Euheterodonta</taxon>
        <taxon>Imparidentia</taxon>
        <taxon>Neoheterodontei</taxon>
        <taxon>Myida</taxon>
        <taxon>Dreissenoidea</taxon>
        <taxon>Dreissenidae</taxon>
        <taxon>Dreissena</taxon>
    </lineage>
</organism>
<dbReference type="AlphaFoldDB" id="A0A9D4CH29"/>
<comment type="caution">
    <text evidence="2">The sequence shown here is derived from an EMBL/GenBank/DDBJ whole genome shotgun (WGS) entry which is preliminary data.</text>
</comment>
<evidence type="ECO:0000313" key="3">
    <source>
        <dbReference type="Proteomes" id="UP000828390"/>
    </source>
</evidence>
<dbReference type="Proteomes" id="UP000828390">
    <property type="component" value="Unassembled WGS sequence"/>
</dbReference>
<sequence>MYIVPVRTRCSFCFCFNSSNLHERSSKSTSSPPEELSPGIRQDHVGHCREFWQTVLYPPPPSDRRNI</sequence>
<protein>
    <submittedName>
        <fullName evidence="2">Uncharacterized protein</fullName>
    </submittedName>
</protein>
<accession>A0A9D4CH29</accession>
<proteinExistence type="predicted"/>
<reference evidence="2" key="2">
    <citation type="submission" date="2020-11" db="EMBL/GenBank/DDBJ databases">
        <authorList>
            <person name="McCartney M.A."/>
            <person name="Auch B."/>
            <person name="Kono T."/>
            <person name="Mallez S."/>
            <person name="Becker A."/>
            <person name="Gohl D.M."/>
            <person name="Silverstein K.A.T."/>
            <person name="Koren S."/>
            <person name="Bechman K.B."/>
            <person name="Herman A."/>
            <person name="Abrahante J.E."/>
            <person name="Garbe J."/>
        </authorList>
    </citation>
    <scope>NUCLEOTIDE SEQUENCE</scope>
    <source>
        <strain evidence="2">Duluth1</strain>
        <tissue evidence="2">Whole animal</tissue>
    </source>
</reference>
<reference evidence="2" key="1">
    <citation type="journal article" date="2019" name="bioRxiv">
        <title>The Genome of the Zebra Mussel, Dreissena polymorpha: A Resource for Invasive Species Research.</title>
        <authorList>
            <person name="McCartney M.A."/>
            <person name="Auch B."/>
            <person name="Kono T."/>
            <person name="Mallez S."/>
            <person name="Zhang Y."/>
            <person name="Obille A."/>
            <person name="Becker A."/>
            <person name="Abrahante J.E."/>
            <person name="Garbe J."/>
            <person name="Badalamenti J.P."/>
            <person name="Herman A."/>
            <person name="Mangelson H."/>
            <person name="Liachko I."/>
            <person name="Sullivan S."/>
            <person name="Sone E.D."/>
            <person name="Koren S."/>
            <person name="Silverstein K.A.T."/>
            <person name="Beckman K.B."/>
            <person name="Gohl D.M."/>
        </authorList>
    </citation>
    <scope>NUCLEOTIDE SEQUENCE</scope>
    <source>
        <strain evidence="2">Duluth1</strain>
        <tissue evidence="2">Whole animal</tissue>
    </source>
</reference>